<proteinExistence type="predicted"/>
<feature type="compositionally biased region" description="Polar residues" evidence="1">
    <location>
        <begin position="1"/>
        <end position="10"/>
    </location>
</feature>
<feature type="compositionally biased region" description="Low complexity" evidence="1">
    <location>
        <begin position="12"/>
        <end position="35"/>
    </location>
</feature>
<protein>
    <submittedName>
        <fullName evidence="2">Uncharacterized protein</fullName>
    </submittedName>
</protein>
<evidence type="ECO:0000256" key="1">
    <source>
        <dbReference type="SAM" id="MobiDB-lite"/>
    </source>
</evidence>
<dbReference type="OMA" id="LCCGSTI"/>
<name>M3JXT0_CANMX</name>
<reference evidence="2 3" key="1">
    <citation type="submission" date="2013-02" db="EMBL/GenBank/DDBJ databases">
        <title>Genome sequence of Candida maltosa Xu316, a potential industrial strain for xylitol and ethanol production.</title>
        <authorList>
            <person name="Yu J."/>
            <person name="Wang Q."/>
            <person name="Geng X."/>
            <person name="Bao W."/>
            <person name="He P."/>
            <person name="Cai J."/>
        </authorList>
    </citation>
    <scope>NUCLEOTIDE SEQUENCE [LARGE SCALE GENOMIC DNA]</scope>
    <source>
        <strain evidence="3">Xu316</strain>
    </source>
</reference>
<sequence length="97" mass="10077">MSSAIPTNNKLPEYTSTQPPTYSPRSSTSSSSIQESDIDPPKKASEQQVSTCCADCWGNCCFGSCAGQSCTRSDKDFCGTLLAVMCCGSAIAYGAGP</sequence>
<dbReference type="OrthoDB" id="4018044at2759"/>
<comment type="caution">
    <text evidence="2">The sequence shown here is derived from an EMBL/GenBank/DDBJ whole genome shotgun (WGS) entry which is preliminary data.</text>
</comment>
<feature type="region of interest" description="Disordered" evidence="1">
    <location>
        <begin position="1"/>
        <end position="42"/>
    </location>
</feature>
<dbReference type="AlphaFoldDB" id="M3JXT0"/>
<dbReference type="EMBL" id="AOGT01001669">
    <property type="protein sequence ID" value="EMG47229.1"/>
    <property type="molecule type" value="Genomic_DNA"/>
</dbReference>
<organism evidence="2 3">
    <name type="scientific">Candida maltosa (strain Xu316)</name>
    <name type="common">Yeast</name>
    <dbReference type="NCBI Taxonomy" id="1245528"/>
    <lineage>
        <taxon>Eukaryota</taxon>
        <taxon>Fungi</taxon>
        <taxon>Dikarya</taxon>
        <taxon>Ascomycota</taxon>
        <taxon>Saccharomycotina</taxon>
        <taxon>Pichiomycetes</taxon>
        <taxon>Debaryomycetaceae</taxon>
        <taxon>Candida/Lodderomyces clade</taxon>
        <taxon>Candida</taxon>
    </lineage>
</organism>
<evidence type="ECO:0000313" key="2">
    <source>
        <dbReference type="EMBL" id="EMG47229.1"/>
    </source>
</evidence>
<dbReference type="Proteomes" id="UP000011777">
    <property type="component" value="Unassembled WGS sequence"/>
</dbReference>
<dbReference type="HOGENOM" id="CLU_177924_0_0_1"/>
<evidence type="ECO:0000313" key="3">
    <source>
        <dbReference type="Proteomes" id="UP000011777"/>
    </source>
</evidence>
<keyword evidence="3" id="KW-1185">Reference proteome</keyword>
<gene>
    <name evidence="2" type="ORF">G210_2468</name>
</gene>
<accession>M3JXT0</accession>